<name>A0A8S9ZUH1_9BILA</name>
<comment type="caution">
    <text evidence="10">The sequence shown here is derived from an EMBL/GenBank/DDBJ whole genome shotgun (WGS) entry which is preliminary data.</text>
</comment>
<evidence type="ECO:0000256" key="5">
    <source>
        <dbReference type="ARBA" id="ARBA00022833"/>
    </source>
</evidence>
<keyword evidence="11" id="KW-1185">Reference proteome</keyword>
<dbReference type="InterPro" id="IPR001005">
    <property type="entry name" value="SANT/Myb"/>
</dbReference>
<comment type="subcellular location">
    <subcellularLocation>
        <location evidence="1">Nucleus</location>
    </subcellularLocation>
</comment>
<evidence type="ECO:0000313" key="10">
    <source>
        <dbReference type="EMBL" id="KAF7637229.1"/>
    </source>
</evidence>
<keyword evidence="6" id="KW-0238">DNA-binding</keyword>
<feature type="compositionally biased region" description="Low complexity" evidence="8">
    <location>
        <begin position="376"/>
        <end position="393"/>
    </location>
</feature>
<keyword evidence="7" id="KW-0539">Nucleus</keyword>
<evidence type="ECO:0000256" key="7">
    <source>
        <dbReference type="ARBA" id="ARBA00023242"/>
    </source>
</evidence>
<evidence type="ECO:0000256" key="1">
    <source>
        <dbReference type="ARBA" id="ARBA00004123"/>
    </source>
</evidence>
<dbReference type="GO" id="GO:0005654">
    <property type="term" value="C:nucleoplasm"/>
    <property type="evidence" value="ECO:0007669"/>
    <property type="project" value="TreeGrafter"/>
</dbReference>
<dbReference type="PROSITE" id="PS51293">
    <property type="entry name" value="SANT"/>
    <property type="match status" value="1"/>
</dbReference>
<dbReference type="SUPFAM" id="SSF46689">
    <property type="entry name" value="Homeodomain-like"/>
    <property type="match status" value="1"/>
</dbReference>
<evidence type="ECO:0000313" key="11">
    <source>
        <dbReference type="Proteomes" id="UP000605970"/>
    </source>
</evidence>
<evidence type="ECO:0000256" key="3">
    <source>
        <dbReference type="ARBA" id="ARBA00022723"/>
    </source>
</evidence>
<dbReference type="Proteomes" id="UP000605970">
    <property type="component" value="Unassembled WGS sequence"/>
</dbReference>
<dbReference type="InterPro" id="IPR009057">
    <property type="entry name" value="Homeodomain-like_sf"/>
</dbReference>
<evidence type="ECO:0000256" key="4">
    <source>
        <dbReference type="ARBA" id="ARBA00022771"/>
    </source>
</evidence>
<gene>
    <name evidence="10" type="ORF">Mgra_00003405</name>
</gene>
<feature type="domain" description="SANT" evidence="9">
    <location>
        <begin position="274"/>
        <end position="321"/>
    </location>
</feature>
<dbReference type="EMBL" id="JABEBT010000022">
    <property type="protein sequence ID" value="KAF7637229.1"/>
    <property type="molecule type" value="Genomic_DNA"/>
</dbReference>
<proteinExistence type="predicted"/>
<dbReference type="OrthoDB" id="5916873at2759"/>
<keyword evidence="4" id="KW-0863">Zinc-finger</keyword>
<feature type="region of interest" description="Disordered" evidence="8">
    <location>
        <begin position="368"/>
        <end position="393"/>
    </location>
</feature>
<dbReference type="GO" id="GO:0003677">
    <property type="term" value="F:DNA binding"/>
    <property type="evidence" value="ECO:0007669"/>
    <property type="project" value="UniProtKB-KW"/>
</dbReference>
<dbReference type="PANTHER" id="PTHR10865">
    <property type="entry name" value="METASTASIS-ASSOCIATED PROTEIN AND MESODERM INDUCTION EARLY RESPONSE PROTEIN"/>
    <property type="match status" value="1"/>
</dbReference>
<dbReference type="InterPro" id="IPR017884">
    <property type="entry name" value="SANT_dom"/>
</dbReference>
<organism evidence="10 11">
    <name type="scientific">Meloidogyne graminicola</name>
    <dbReference type="NCBI Taxonomy" id="189291"/>
    <lineage>
        <taxon>Eukaryota</taxon>
        <taxon>Metazoa</taxon>
        <taxon>Ecdysozoa</taxon>
        <taxon>Nematoda</taxon>
        <taxon>Chromadorea</taxon>
        <taxon>Rhabditida</taxon>
        <taxon>Tylenchina</taxon>
        <taxon>Tylenchomorpha</taxon>
        <taxon>Tylenchoidea</taxon>
        <taxon>Meloidogynidae</taxon>
        <taxon>Meloidogyninae</taxon>
        <taxon>Meloidogyne</taxon>
    </lineage>
</organism>
<dbReference type="GO" id="GO:0000122">
    <property type="term" value="P:negative regulation of transcription by RNA polymerase II"/>
    <property type="evidence" value="ECO:0007669"/>
    <property type="project" value="TreeGrafter"/>
</dbReference>
<dbReference type="SMART" id="SM00717">
    <property type="entry name" value="SANT"/>
    <property type="match status" value="1"/>
</dbReference>
<protein>
    <recommendedName>
        <fullName evidence="9">SANT domain-containing protein</fullName>
    </recommendedName>
</protein>
<feature type="region of interest" description="Disordered" evidence="8">
    <location>
        <begin position="1"/>
        <end position="42"/>
    </location>
</feature>
<dbReference type="Gene3D" id="1.10.10.60">
    <property type="entry name" value="Homeodomain-like"/>
    <property type="match status" value="1"/>
</dbReference>
<dbReference type="GO" id="GO:0003714">
    <property type="term" value="F:transcription corepressor activity"/>
    <property type="evidence" value="ECO:0007669"/>
    <property type="project" value="TreeGrafter"/>
</dbReference>
<dbReference type="GO" id="GO:0008270">
    <property type="term" value="F:zinc ion binding"/>
    <property type="evidence" value="ECO:0007669"/>
    <property type="project" value="UniProtKB-KW"/>
</dbReference>
<reference evidence="10" key="1">
    <citation type="journal article" date="2020" name="Ecol. Evol.">
        <title>Genome structure and content of the rice root-knot nematode (Meloidogyne graminicola).</title>
        <authorList>
            <person name="Phan N.T."/>
            <person name="Danchin E.G.J."/>
            <person name="Klopp C."/>
            <person name="Perfus-Barbeoch L."/>
            <person name="Kozlowski D.K."/>
            <person name="Koutsovoulos G.D."/>
            <person name="Lopez-Roques C."/>
            <person name="Bouchez O."/>
            <person name="Zahm M."/>
            <person name="Besnard G."/>
            <person name="Bellafiore S."/>
        </authorList>
    </citation>
    <scope>NUCLEOTIDE SEQUENCE</scope>
    <source>
        <strain evidence="10">VN-18</strain>
    </source>
</reference>
<dbReference type="InterPro" id="IPR040138">
    <property type="entry name" value="MIER/MTA"/>
</dbReference>
<keyword evidence="2" id="KW-0678">Repressor</keyword>
<evidence type="ECO:0000259" key="9">
    <source>
        <dbReference type="PROSITE" id="PS51293"/>
    </source>
</evidence>
<evidence type="ECO:0000256" key="2">
    <source>
        <dbReference type="ARBA" id="ARBA00022491"/>
    </source>
</evidence>
<accession>A0A8S9ZUH1</accession>
<evidence type="ECO:0000256" key="6">
    <source>
        <dbReference type="ARBA" id="ARBA00023125"/>
    </source>
</evidence>
<keyword evidence="3" id="KW-0479">Metal-binding</keyword>
<keyword evidence="5" id="KW-0862">Zinc</keyword>
<dbReference type="PANTHER" id="PTHR10865:SF28">
    <property type="entry name" value="ELM2 DOMAIN-CONTAINING PROTEIN"/>
    <property type="match status" value="1"/>
</dbReference>
<dbReference type="AlphaFoldDB" id="A0A8S9ZUH1"/>
<evidence type="ECO:0000256" key="8">
    <source>
        <dbReference type="SAM" id="MobiDB-lite"/>
    </source>
</evidence>
<sequence length="393" mass="45484">MTDYNSDNEDDHTIDCEDEEDVEDDEATLDEEDALNDEEDYGNELKELQEDGELSLEELRRKYCVNEEKEEIAKTSKVEDENEVKNVQTSSLSSTRGCNTVRGKILTAIASTCDVAVNNYFKSDDLEEDESEDYLPPELWKKEVRIGQDYQVSNIPKVEKMTENYKQNINENCKPLWIASPECCPESLITEYLIECEHLRAGENTKNFKKQNFSSETVTTEEEIVPDDENALYALYLANYNVKIAKLKAPFEWPAICSINGPQLTQPPGPLRTWSEEECESFEKGMSEYGKQFLKIQRDYLPKRTIGELVSFYYSWKKSERYTIWQQNRREIQHVDVKCVDLMGQIAESILRQTQVENDEQIIEKELNRGEEKNLENNSNNNLKIENSPSSSG</sequence>
<dbReference type="GO" id="GO:0042826">
    <property type="term" value="F:histone deacetylase binding"/>
    <property type="evidence" value="ECO:0007669"/>
    <property type="project" value="TreeGrafter"/>
</dbReference>
<dbReference type="FunFam" id="1.10.10.60:FF:000012">
    <property type="entry name" value="Metastasis-associated 1 family, member 3"/>
    <property type="match status" value="1"/>
</dbReference>